<proteinExistence type="predicted"/>
<sequence length="312" mass="34608">MKSLNPSLQENCSRRNGVIGLGLVPPTVNIKVSHGLNQYEVAVPSNSTFGYLKSVIAQKLGTKPEMYKLFFRGKEKEDDEDLQTAGVKNNSELSLKEYTVSEQNVAEEVQETCVISKSGEAVAEVRKEVDKLEQQVLALQAVVDSGKKVDGKEIIYLTEMLMRELLKLDGIEAEGEGRVQRKMEVRRVQSLVDTLDVLKSRNSYASDNMHRTVPSTTQREVFNPNCGSIRSVTSPWETCDPRGSFSPSFAMPSSAPSPTPYVAHSTVPYYVPHPPMPSSTPSAYVPYPPMPSYAHFSMPSSSEVNQNWEHFG</sequence>
<evidence type="ECO:0000256" key="1">
    <source>
        <dbReference type="ARBA" id="ARBA00023186"/>
    </source>
</evidence>
<dbReference type="GO" id="GO:0051087">
    <property type="term" value="F:protein-folding chaperone binding"/>
    <property type="evidence" value="ECO:0007669"/>
    <property type="project" value="InterPro"/>
</dbReference>
<keyword evidence="5" id="KW-1185">Reference proteome</keyword>
<dbReference type="RefSeq" id="XP_011077531.1">
    <property type="nucleotide sequence ID" value="XM_011079229.2"/>
</dbReference>
<dbReference type="GeneID" id="105161521"/>
<evidence type="ECO:0000256" key="2">
    <source>
        <dbReference type="SAM" id="Coils"/>
    </source>
</evidence>
<gene>
    <name evidence="6" type="primary">LOC105161521</name>
</gene>
<dbReference type="GO" id="GO:0005737">
    <property type="term" value="C:cytoplasm"/>
    <property type="evidence" value="ECO:0007669"/>
    <property type="project" value="TreeGrafter"/>
</dbReference>
<accession>A0A6I9T5V5</accession>
<dbReference type="PROSITE" id="PS51035">
    <property type="entry name" value="BAG"/>
    <property type="match status" value="1"/>
</dbReference>
<evidence type="ECO:0000313" key="5">
    <source>
        <dbReference type="Proteomes" id="UP000504604"/>
    </source>
</evidence>
<dbReference type="InterPro" id="IPR029071">
    <property type="entry name" value="Ubiquitin-like_domsf"/>
</dbReference>
<dbReference type="InterPro" id="IPR000626">
    <property type="entry name" value="Ubiquitin-like_dom"/>
</dbReference>
<dbReference type="FunCoup" id="A0A6I9T5V5">
    <property type="interactions" value="574"/>
</dbReference>
<dbReference type="Proteomes" id="UP000504604">
    <property type="component" value="Linkage group LG5"/>
</dbReference>
<dbReference type="InterPro" id="IPR039773">
    <property type="entry name" value="BAG_chaperone_regulator"/>
</dbReference>
<dbReference type="GO" id="GO:0000774">
    <property type="term" value="F:adenyl-nucleotide exchange factor activity"/>
    <property type="evidence" value="ECO:0007669"/>
    <property type="project" value="TreeGrafter"/>
</dbReference>
<name>A0A6I9T5V5_SESIN</name>
<dbReference type="GO" id="GO:0050821">
    <property type="term" value="P:protein stabilization"/>
    <property type="evidence" value="ECO:0007669"/>
    <property type="project" value="TreeGrafter"/>
</dbReference>
<dbReference type="InterPro" id="IPR003103">
    <property type="entry name" value="BAG_domain"/>
</dbReference>
<dbReference type="Gene3D" id="3.10.20.90">
    <property type="entry name" value="Phosphatidylinositol 3-kinase Catalytic Subunit, Chain A, domain 1"/>
    <property type="match status" value="1"/>
</dbReference>
<evidence type="ECO:0000313" key="6">
    <source>
        <dbReference type="RefSeq" id="XP_011077531.1"/>
    </source>
</evidence>
<dbReference type="PROSITE" id="PS50053">
    <property type="entry name" value="UBIQUITIN_2"/>
    <property type="match status" value="1"/>
</dbReference>
<dbReference type="PANTHER" id="PTHR12329">
    <property type="entry name" value="BCL2-ASSOCIATED ATHANOGENE"/>
    <property type="match status" value="1"/>
</dbReference>
<feature type="coiled-coil region" evidence="2">
    <location>
        <begin position="115"/>
        <end position="142"/>
    </location>
</feature>
<protein>
    <submittedName>
        <fullName evidence="6">BAG family molecular chaperone regulator 4</fullName>
    </submittedName>
</protein>
<keyword evidence="2" id="KW-0175">Coiled coil</keyword>
<dbReference type="Pfam" id="PF00240">
    <property type="entry name" value="ubiquitin"/>
    <property type="match status" value="1"/>
</dbReference>
<organism evidence="5 6">
    <name type="scientific">Sesamum indicum</name>
    <name type="common">Oriental sesame</name>
    <name type="synonym">Sesamum orientale</name>
    <dbReference type="NCBI Taxonomy" id="4182"/>
    <lineage>
        <taxon>Eukaryota</taxon>
        <taxon>Viridiplantae</taxon>
        <taxon>Streptophyta</taxon>
        <taxon>Embryophyta</taxon>
        <taxon>Tracheophyta</taxon>
        <taxon>Spermatophyta</taxon>
        <taxon>Magnoliopsida</taxon>
        <taxon>eudicotyledons</taxon>
        <taxon>Gunneridae</taxon>
        <taxon>Pentapetalae</taxon>
        <taxon>asterids</taxon>
        <taxon>lamiids</taxon>
        <taxon>Lamiales</taxon>
        <taxon>Pedaliaceae</taxon>
        <taxon>Sesamum</taxon>
    </lineage>
</organism>
<dbReference type="SUPFAM" id="SSF54236">
    <property type="entry name" value="Ubiquitin-like"/>
    <property type="match status" value="1"/>
</dbReference>
<dbReference type="InterPro" id="IPR036533">
    <property type="entry name" value="BAG_dom_sf"/>
</dbReference>
<dbReference type="OrthoDB" id="417450at2759"/>
<evidence type="ECO:0000259" key="3">
    <source>
        <dbReference type="PROSITE" id="PS50053"/>
    </source>
</evidence>
<dbReference type="PANTHER" id="PTHR12329:SF49">
    <property type="entry name" value="BAG FAMILY MOLECULAR CHAPERONE REGULATOR 4-LIKE ISOFORM X1"/>
    <property type="match status" value="1"/>
</dbReference>
<dbReference type="SMART" id="SM00264">
    <property type="entry name" value="BAG"/>
    <property type="match status" value="1"/>
</dbReference>
<keyword evidence="1" id="KW-0143">Chaperone</keyword>
<dbReference type="SUPFAM" id="SSF63491">
    <property type="entry name" value="BAG domain"/>
    <property type="match status" value="1"/>
</dbReference>
<dbReference type="InParanoid" id="A0A6I9T5V5"/>
<feature type="domain" description="BAG" evidence="4">
    <location>
        <begin position="121"/>
        <end position="199"/>
    </location>
</feature>
<dbReference type="AlphaFoldDB" id="A0A6I9T5V5"/>
<dbReference type="Gene3D" id="1.20.58.120">
    <property type="entry name" value="BAG domain"/>
    <property type="match status" value="1"/>
</dbReference>
<feature type="domain" description="Ubiquitin-like" evidence="3">
    <location>
        <begin position="26"/>
        <end position="95"/>
    </location>
</feature>
<evidence type="ECO:0000259" key="4">
    <source>
        <dbReference type="PROSITE" id="PS51035"/>
    </source>
</evidence>
<reference evidence="6" key="1">
    <citation type="submission" date="2025-08" db="UniProtKB">
        <authorList>
            <consortium name="RefSeq"/>
        </authorList>
    </citation>
    <scope>IDENTIFICATION</scope>
</reference>
<dbReference type="KEGG" id="sind:105161521"/>
<dbReference type="Pfam" id="PF02179">
    <property type="entry name" value="BAG"/>
    <property type="match status" value="1"/>
</dbReference>